<dbReference type="Pfam" id="PF02604">
    <property type="entry name" value="PhdYeFM_antitox"/>
    <property type="match status" value="1"/>
</dbReference>
<organism evidence="3 4">
    <name type="scientific">Belnapia mucosa</name>
    <dbReference type="NCBI Taxonomy" id="2804532"/>
    <lineage>
        <taxon>Bacteria</taxon>
        <taxon>Pseudomonadati</taxon>
        <taxon>Pseudomonadota</taxon>
        <taxon>Alphaproteobacteria</taxon>
        <taxon>Acetobacterales</taxon>
        <taxon>Roseomonadaceae</taxon>
        <taxon>Belnapia</taxon>
    </lineage>
</organism>
<evidence type="ECO:0000313" key="3">
    <source>
        <dbReference type="EMBL" id="MBL6455961.1"/>
    </source>
</evidence>
<evidence type="ECO:0000256" key="2">
    <source>
        <dbReference type="RuleBase" id="RU362080"/>
    </source>
</evidence>
<comment type="similarity">
    <text evidence="1 2">Belongs to the phD/YefM antitoxin family.</text>
</comment>
<proteinExistence type="inferred from homology"/>
<sequence>MKAASLYDAKTHLSALLSDVEAGDEVVITRHGKPVARLVAAEQPVRREPGDWRSLPAWAGFTYDPAVFAPLSAEEAAAEGWEA</sequence>
<dbReference type="SUPFAM" id="SSF143120">
    <property type="entry name" value="YefM-like"/>
    <property type="match status" value="1"/>
</dbReference>
<accession>A0ABS1V4B5</accession>
<dbReference type="Gene3D" id="3.40.1620.10">
    <property type="entry name" value="YefM-like domain"/>
    <property type="match status" value="1"/>
</dbReference>
<dbReference type="InterPro" id="IPR051416">
    <property type="entry name" value="phD-YefM_TA_antitoxins"/>
</dbReference>
<evidence type="ECO:0000313" key="4">
    <source>
        <dbReference type="Proteomes" id="UP000606490"/>
    </source>
</evidence>
<name>A0ABS1V4B5_9PROT</name>
<dbReference type="EMBL" id="JAEUXJ010000004">
    <property type="protein sequence ID" value="MBL6455961.1"/>
    <property type="molecule type" value="Genomic_DNA"/>
</dbReference>
<dbReference type="InterPro" id="IPR006442">
    <property type="entry name" value="Antitoxin_Phd/YefM"/>
</dbReference>
<dbReference type="PANTHER" id="PTHR35377">
    <property type="entry name" value="ANTITOXIN VAPB49-RELATED-RELATED"/>
    <property type="match status" value="1"/>
</dbReference>
<dbReference type="PANTHER" id="PTHR35377:SF8">
    <property type="entry name" value="ANTITOXIN VAPB22"/>
    <property type="match status" value="1"/>
</dbReference>
<gene>
    <name evidence="3" type="ORF">JMJ55_11550</name>
</gene>
<comment type="caution">
    <text evidence="3">The sequence shown here is derived from an EMBL/GenBank/DDBJ whole genome shotgun (WGS) entry which is preliminary data.</text>
</comment>
<protein>
    <recommendedName>
        <fullName evidence="2">Antitoxin</fullName>
    </recommendedName>
</protein>
<dbReference type="Proteomes" id="UP000606490">
    <property type="component" value="Unassembled WGS sequence"/>
</dbReference>
<keyword evidence="4" id="KW-1185">Reference proteome</keyword>
<evidence type="ECO:0000256" key="1">
    <source>
        <dbReference type="ARBA" id="ARBA00009981"/>
    </source>
</evidence>
<dbReference type="NCBIfam" id="TIGR01552">
    <property type="entry name" value="phd_fam"/>
    <property type="match status" value="1"/>
</dbReference>
<dbReference type="InterPro" id="IPR036165">
    <property type="entry name" value="YefM-like_sf"/>
</dbReference>
<reference evidence="3 4" key="1">
    <citation type="submission" date="2021-01" db="EMBL/GenBank/DDBJ databases">
        <title>Belnapia mucosa sp. nov. and Belnapia arida sp. nov., isolated from the Tabernas Desert (Almeria, Spain).</title>
        <authorList>
            <person name="Molina-Menor E."/>
            <person name="Vidal-Verdu A."/>
            <person name="Calonge A."/>
            <person name="Satari L."/>
            <person name="Pereto Magraner J."/>
            <person name="Porcar Miralles M."/>
        </authorList>
    </citation>
    <scope>NUCLEOTIDE SEQUENCE [LARGE SCALE GENOMIC DNA]</scope>
    <source>
        <strain evidence="3 4">T6</strain>
    </source>
</reference>
<comment type="function">
    <text evidence="2">Antitoxin component of a type II toxin-antitoxin (TA) system.</text>
</comment>